<dbReference type="EMBL" id="WSZM01000106">
    <property type="protein sequence ID" value="KAF4042130.1"/>
    <property type="molecule type" value="Genomic_DNA"/>
</dbReference>
<evidence type="ECO:0000313" key="3">
    <source>
        <dbReference type="Proteomes" id="UP000602510"/>
    </source>
</evidence>
<proteinExistence type="predicted"/>
<reference evidence="2" key="1">
    <citation type="submission" date="2020-04" db="EMBL/GenBank/DDBJ databases">
        <title>Hybrid Assembly of Korean Phytophthora infestans isolates.</title>
        <authorList>
            <person name="Prokchorchik M."/>
            <person name="Lee Y."/>
            <person name="Seo J."/>
            <person name="Cho J.-H."/>
            <person name="Park Y.-E."/>
            <person name="Jang D.-C."/>
            <person name="Im J.-S."/>
            <person name="Choi J.-G."/>
            <person name="Park H.-J."/>
            <person name="Lee G.-B."/>
            <person name="Lee Y.-G."/>
            <person name="Hong S.-Y."/>
            <person name="Cho K."/>
            <person name="Sohn K.H."/>
        </authorList>
    </citation>
    <scope>NUCLEOTIDE SEQUENCE</scope>
    <source>
        <strain evidence="2">KR_1_A1</strain>
    </source>
</reference>
<name>A0A833TET0_PHYIN</name>
<dbReference type="AlphaFoldDB" id="A0A833TET0"/>
<feature type="compositionally biased region" description="Basic and acidic residues" evidence="1">
    <location>
        <begin position="67"/>
        <end position="76"/>
    </location>
</feature>
<gene>
    <name evidence="2" type="ORF">GN244_ATG05496</name>
</gene>
<sequence length="110" mass="12212">MVIICVVHNTDETGDIAYKTTMHWKSFQIASKVGSRKNDFLLDESQSRKHTSQSHGHEVQASEIIEISEKSSERQGESAAPPEPQDISQERAEETNILAIPQISAPPSQI</sequence>
<evidence type="ECO:0000313" key="2">
    <source>
        <dbReference type="EMBL" id="KAF4042130.1"/>
    </source>
</evidence>
<keyword evidence="3" id="KW-1185">Reference proteome</keyword>
<protein>
    <submittedName>
        <fullName evidence="2">Uncharacterized protein</fullName>
    </submittedName>
</protein>
<organism evidence="2 3">
    <name type="scientific">Phytophthora infestans</name>
    <name type="common">Potato late blight agent</name>
    <name type="synonym">Botrytis infestans</name>
    <dbReference type="NCBI Taxonomy" id="4787"/>
    <lineage>
        <taxon>Eukaryota</taxon>
        <taxon>Sar</taxon>
        <taxon>Stramenopiles</taxon>
        <taxon>Oomycota</taxon>
        <taxon>Peronosporomycetes</taxon>
        <taxon>Peronosporales</taxon>
        <taxon>Peronosporaceae</taxon>
        <taxon>Phytophthora</taxon>
    </lineage>
</organism>
<feature type="region of interest" description="Disordered" evidence="1">
    <location>
        <begin position="41"/>
        <end position="110"/>
    </location>
</feature>
<accession>A0A833TET0</accession>
<evidence type="ECO:0000256" key="1">
    <source>
        <dbReference type="SAM" id="MobiDB-lite"/>
    </source>
</evidence>
<comment type="caution">
    <text evidence="2">The sequence shown here is derived from an EMBL/GenBank/DDBJ whole genome shotgun (WGS) entry which is preliminary data.</text>
</comment>
<dbReference type="Proteomes" id="UP000602510">
    <property type="component" value="Unassembled WGS sequence"/>
</dbReference>